<feature type="transmembrane region" description="Helical" evidence="6">
    <location>
        <begin position="82"/>
        <end position="109"/>
    </location>
</feature>
<evidence type="ECO:0000313" key="8">
    <source>
        <dbReference type="Proteomes" id="UP000019184"/>
    </source>
</evidence>
<comment type="caution">
    <text evidence="7">The sequence shown here is derived from an EMBL/GenBank/DDBJ whole genome shotgun (WGS) entry which is preliminary data.</text>
</comment>
<reference evidence="7 8" key="1">
    <citation type="journal article" date="2014" name="ISME J.">
        <title>Candidatus Competibacter-lineage genomes retrieved from metagenomes reveal functional metabolic diversity.</title>
        <authorList>
            <person name="McIlroy S.J."/>
            <person name="Albertsen M."/>
            <person name="Andresen E.K."/>
            <person name="Saunders A.M."/>
            <person name="Kristiansen R."/>
            <person name="Stokholm-Bjerregaard M."/>
            <person name="Nielsen K.L."/>
            <person name="Nielsen P.H."/>
        </authorList>
    </citation>
    <scope>NUCLEOTIDE SEQUENCE [LARGE SCALE GENOMIC DNA]</scope>
    <source>
        <strain evidence="7 8">Run_B_J11</strain>
    </source>
</reference>
<dbReference type="GO" id="GO:0005886">
    <property type="term" value="C:plasma membrane"/>
    <property type="evidence" value="ECO:0007669"/>
    <property type="project" value="UniProtKB-SubCell"/>
</dbReference>
<sequence length="117" mass="12775">MIGALSLLLVFQLIGEVIARAFNWPIPGPVIGMGLLFVTLILRDGPDEELHRTTGHLLQHLSLLFVPAGVGVMLYFQLMADAWLPLAVSLVVSTFITIAVTALVLRVLIRHPAAREK</sequence>
<gene>
    <name evidence="7" type="ORF">BN874_770058</name>
</gene>
<dbReference type="AlphaFoldDB" id="A0A7U7GF23"/>
<keyword evidence="2" id="KW-1003">Cell membrane</keyword>
<protein>
    <submittedName>
        <fullName evidence="7">LrgA family protein</fullName>
    </submittedName>
</protein>
<evidence type="ECO:0000256" key="3">
    <source>
        <dbReference type="ARBA" id="ARBA00022692"/>
    </source>
</evidence>
<dbReference type="Pfam" id="PF03788">
    <property type="entry name" value="LrgA"/>
    <property type="match status" value="1"/>
</dbReference>
<keyword evidence="5 6" id="KW-0472">Membrane</keyword>
<feature type="transmembrane region" description="Helical" evidence="6">
    <location>
        <begin position="57"/>
        <end position="76"/>
    </location>
</feature>
<comment type="subcellular location">
    <subcellularLocation>
        <location evidence="1">Cell membrane</location>
        <topology evidence="1">Multi-pass membrane protein</topology>
    </subcellularLocation>
</comment>
<feature type="transmembrane region" description="Helical" evidence="6">
    <location>
        <begin position="29"/>
        <end position="45"/>
    </location>
</feature>
<proteinExistence type="predicted"/>
<evidence type="ECO:0000256" key="5">
    <source>
        <dbReference type="ARBA" id="ARBA00023136"/>
    </source>
</evidence>
<evidence type="ECO:0000256" key="4">
    <source>
        <dbReference type="ARBA" id="ARBA00022989"/>
    </source>
</evidence>
<name>A0A7U7GF23_9GAMM</name>
<evidence type="ECO:0000313" key="7">
    <source>
        <dbReference type="EMBL" id="CDH47208.1"/>
    </source>
</evidence>
<dbReference type="Proteomes" id="UP000019184">
    <property type="component" value="Unassembled WGS sequence"/>
</dbReference>
<accession>A0A7U7GF23</accession>
<evidence type="ECO:0000256" key="6">
    <source>
        <dbReference type="SAM" id="Phobius"/>
    </source>
</evidence>
<dbReference type="PANTHER" id="PTHR33931">
    <property type="entry name" value="HOLIN-LIKE PROTEIN CIDA-RELATED"/>
    <property type="match status" value="1"/>
</dbReference>
<keyword evidence="4 6" id="KW-1133">Transmembrane helix</keyword>
<keyword evidence="3 6" id="KW-0812">Transmembrane</keyword>
<dbReference type="InterPro" id="IPR005538">
    <property type="entry name" value="LrgA/CidA"/>
</dbReference>
<dbReference type="EMBL" id="CBTK010000295">
    <property type="protein sequence ID" value="CDH47208.1"/>
    <property type="molecule type" value="Genomic_DNA"/>
</dbReference>
<keyword evidence="8" id="KW-1185">Reference proteome</keyword>
<dbReference type="OrthoDB" id="385012at2"/>
<dbReference type="RefSeq" id="WP_034435951.1">
    <property type="nucleotide sequence ID" value="NZ_CBTK010000295.1"/>
</dbReference>
<evidence type="ECO:0000256" key="1">
    <source>
        <dbReference type="ARBA" id="ARBA00004651"/>
    </source>
</evidence>
<evidence type="ECO:0000256" key="2">
    <source>
        <dbReference type="ARBA" id="ARBA00022475"/>
    </source>
</evidence>
<dbReference type="PANTHER" id="PTHR33931:SF2">
    <property type="entry name" value="HOLIN-LIKE PROTEIN CIDA"/>
    <property type="match status" value="1"/>
</dbReference>
<organism evidence="7 8">
    <name type="scientific">Candidatus Contendobacter odensis Run_B_J11</name>
    <dbReference type="NCBI Taxonomy" id="1400861"/>
    <lineage>
        <taxon>Bacteria</taxon>
        <taxon>Pseudomonadati</taxon>
        <taxon>Pseudomonadota</taxon>
        <taxon>Gammaproteobacteria</taxon>
        <taxon>Candidatus Competibacteraceae</taxon>
        <taxon>Candidatus Contendibacter</taxon>
    </lineage>
</organism>